<dbReference type="GO" id="GO:0004519">
    <property type="term" value="F:endonuclease activity"/>
    <property type="evidence" value="ECO:0007669"/>
    <property type="project" value="UniProtKB-KW"/>
</dbReference>
<protein>
    <submittedName>
        <fullName evidence="2">Endonuclease</fullName>
    </submittedName>
</protein>
<reference evidence="2 3" key="1">
    <citation type="submission" date="2019-08" db="EMBL/GenBank/DDBJ databases">
        <authorList>
            <person name="Peeters C."/>
        </authorList>
    </citation>
    <scope>NUCLEOTIDE SEQUENCE [LARGE SCALE GENOMIC DNA]</scope>
    <source>
        <strain evidence="2 3">LMG 31012</strain>
    </source>
</reference>
<keyword evidence="2" id="KW-0540">Nuclease</keyword>
<evidence type="ECO:0000313" key="3">
    <source>
        <dbReference type="Proteomes" id="UP000400981"/>
    </source>
</evidence>
<dbReference type="SUPFAM" id="SSF52980">
    <property type="entry name" value="Restriction endonuclease-like"/>
    <property type="match status" value="1"/>
</dbReference>
<name>A0A5E4RH13_9BURK</name>
<dbReference type="InterPro" id="IPR019080">
    <property type="entry name" value="YqaJ_viral_recombinase"/>
</dbReference>
<keyword evidence="3" id="KW-1185">Reference proteome</keyword>
<evidence type="ECO:0000313" key="2">
    <source>
        <dbReference type="EMBL" id="VVD61834.1"/>
    </source>
</evidence>
<keyword evidence="2" id="KW-0255">Endonuclease</keyword>
<dbReference type="Gene3D" id="3.90.320.10">
    <property type="match status" value="1"/>
</dbReference>
<proteinExistence type="predicted"/>
<organism evidence="2 3">
    <name type="scientific">Pandoraea eparura</name>
    <dbReference type="NCBI Taxonomy" id="2508291"/>
    <lineage>
        <taxon>Bacteria</taxon>
        <taxon>Pseudomonadati</taxon>
        <taxon>Pseudomonadota</taxon>
        <taxon>Betaproteobacteria</taxon>
        <taxon>Burkholderiales</taxon>
        <taxon>Burkholderiaceae</taxon>
        <taxon>Pandoraea</taxon>
    </lineage>
</organism>
<dbReference type="OrthoDB" id="46225at2"/>
<feature type="domain" description="YqaJ viral recombinase" evidence="1">
    <location>
        <begin position="28"/>
        <end position="168"/>
    </location>
</feature>
<keyword evidence="2" id="KW-0378">Hydrolase</keyword>
<dbReference type="InterPro" id="IPR011335">
    <property type="entry name" value="Restrct_endonuc-II-like"/>
</dbReference>
<accession>A0A5E4RH13</accession>
<gene>
    <name evidence="2" type="ORF">PEP31012_00142</name>
</gene>
<evidence type="ECO:0000259" key="1">
    <source>
        <dbReference type="Pfam" id="PF09588"/>
    </source>
</evidence>
<dbReference type="NCBIfam" id="TIGR03033">
    <property type="entry name" value="phage_rel_nuc"/>
    <property type="match status" value="1"/>
</dbReference>
<dbReference type="EMBL" id="CABPSH010000001">
    <property type="protein sequence ID" value="VVD61834.1"/>
    <property type="molecule type" value="Genomic_DNA"/>
</dbReference>
<sequence>MPHPEPASRNRHRPALRLVDTTSLSREDWLSVRKTGIGGSDAAAAVGLSPYMSPLELWMIKTGRDADLPSPDPDDTTDPVYWGTLLEPVVAAAYTKQTGRRVRRVNAVLRHPTVAWILANIDREIVGAPEVSILECKTAGEFGARLWRDGVPEYVQLQIQHQLAVTGKLAADVAVLLCGQTLEVHRIVRDDALIARLIELEAAFWHYVQTDTPPPADGSASADRALRCLYPGTGATVDFTGDRALSATFADLVSVRAEIEARQTIEAQLKHTLTQAMGDADRAQFETGSVSYKRSKDGTGIDLKRLLADHPELSTQYGITKPGSRRFLVQG</sequence>
<dbReference type="Pfam" id="PF09588">
    <property type="entry name" value="YqaJ"/>
    <property type="match status" value="1"/>
</dbReference>
<dbReference type="Proteomes" id="UP000400981">
    <property type="component" value="Unassembled WGS sequence"/>
</dbReference>
<dbReference type="InterPro" id="IPR011604">
    <property type="entry name" value="PDDEXK-like_dom_sf"/>
</dbReference>
<dbReference type="AlphaFoldDB" id="A0A5E4RH13"/>
<dbReference type="InterPro" id="IPR017482">
    <property type="entry name" value="Lambda-type_endonuclease"/>
</dbReference>
<dbReference type="RefSeq" id="WP_150587459.1">
    <property type="nucleotide sequence ID" value="NZ_CABPSH010000001.1"/>
</dbReference>